<evidence type="ECO:0000256" key="1">
    <source>
        <dbReference type="SAM" id="MobiDB-lite"/>
    </source>
</evidence>
<dbReference type="AlphaFoldDB" id="A0A8C8VPL9"/>
<organism evidence="2 3">
    <name type="scientific">Pelusios castaneus</name>
    <name type="common">West African mud turtle</name>
    <dbReference type="NCBI Taxonomy" id="367368"/>
    <lineage>
        <taxon>Eukaryota</taxon>
        <taxon>Metazoa</taxon>
        <taxon>Chordata</taxon>
        <taxon>Craniata</taxon>
        <taxon>Vertebrata</taxon>
        <taxon>Euteleostomi</taxon>
        <taxon>Archelosauria</taxon>
        <taxon>Testudinata</taxon>
        <taxon>Testudines</taxon>
        <taxon>Pleurodira</taxon>
        <taxon>Pelomedusidae</taxon>
        <taxon>Pelusios</taxon>
    </lineage>
</organism>
<evidence type="ECO:0000313" key="2">
    <source>
        <dbReference type="Ensembl" id="ENSPCEP00000023371.1"/>
    </source>
</evidence>
<dbReference type="Proteomes" id="UP000694393">
    <property type="component" value="Unplaced"/>
</dbReference>
<proteinExistence type="predicted"/>
<sequence length="216" mass="22947">MTSTCILESSTRERGLSYSASSGEEEELTRHPVRRCFTGADGLGIGTGLPVPSGLGAVCSRAKTQSAIGTSSHLKCPASPVPGMRRRSSSCTDPQPSPLVRGAFSARQAVPVWLANCVPMQSDGVFSMGSSPYLPPMSAPCWESQGIPQAKVVAAEVHRHLKGWHAWTAVPHRSPMIPDSEGGGHIDARYLCHGMGASTLWSPWRSCPLMSPIRGL</sequence>
<reference evidence="2" key="2">
    <citation type="submission" date="2025-09" db="UniProtKB">
        <authorList>
            <consortium name="Ensembl"/>
        </authorList>
    </citation>
    <scope>IDENTIFICATION</scope>
</reference>
<dbReference type="Ensembl" id="ENSPCET00000024151.1">
    <property type="protein sequence ID" value="ENSPCEP00000023371.1"/>
    <property type="gene ID" value="ENSPCEG00000017730.1"/>
</dbReference>
<keyword evidence="3" id="KW-1185">Reference proteome</keyword>
<protein>
    <submittedName>
        <fullName evidence="2">Uncharacterized protein</fullName>
    </submittedName>
</protein>
<reference evidence="2" key="1">
    <citation type="submission" date="2025-08" db="UniProtKB">
        <authorList>
            <consortium name="Ensembl"/>
        </authorList>
    </citation>
    <scope>IDENTIFICATION</scope>
</reference>
<evidence type="ECO:0000313" key="3">
    <source>
        <dbReference type="Proteomes" id="UP000694393"/>
    </source>
</evidence>
<feature type="region of interest" description="Disordered" evidence="1">
    <location>
        <begin position="70"/>
        <end position="96"/>
    </location>
</feature>
<accession>A0A8C8VPL9</accession>
<name>A0A8C8VPL9_9SAUR</name>